<accession>A0ABY4NPJ3</accession>
<keyword evidence="2" id="KW-1185">Reference proteome</keyword>
<sequence length="308" mass="34231">MGRSDSTSELALTEAERQALTRWIGLPSTSQAVVLRCKIVLACEEGRTNVDIAREFGVSAQVVGKWRARFREGRLPALKDRPRSGAPRTIAEEQVQAVVDATFTEPPPNGVRWTKRDMAQRVGISPSSVVRIWQRLGITPNTGRVREEQRSDDAAWSALYIAPPEAVMVLAADPDRGPEADARTKQAAATRGMAMRGRLARLLSQRIGAPDAGELVRFLRTVQHRVPVRQEIHLICHGLGTRKIEAIRRVQEHSRALHLHFAPSAEFWLTLVERHIGPLAAGTPLGMALERMLQSSSRTRKASTWYQP</sequence>
<evidence type="ECO:0000313" key="2">
    <source>
        <dbReference type="Proteomes" id="UP000830158"/>
    </source>
</evidence>
<organism evidence="1 2">
    <name type="scientific">Amycolatopsis thermalba</name>
    <dbReference type="NCBI Taxonomy" id="944492"/>
    <lineage>
        <taxon>Bacteria</taxon>
        <taxon>Bacillati</taxon>
        <taxon>Actinomycetota</taxon>
        <taxon>Actinomycetes</taxon>
        <taxon>Pseudonocardiales</taxon>
        <taxon>Pseudonocardiaceae</taxon>
        <taxon>Amycolatopsis</taxon>
    </lineage>
</organism>
<proteinExistence type="predicted"/>
<dbReference type="RefSeq" id="WP_162831072.1">
    <property type="nucleotide sequence ID" value="NZ_CP091196.1"/>
</dbReference>
<dbReference type="Proteomes" id="UP000830158">
    <property type="component" value="Chromosome"/>
</dbReference>
<protein>
    <submittedName>
        <fullName evidence="1">Helix-turn-helix domain-containing protein</fullName>
    </submittedName>
</protein>
<dbReference type="SUPFAM" id="SSF46689">
    <property type="entry name" value="Homeodomain-like"/>
    <property type="match status" value="1"/>
</dbReference>
<evidence type="ECO:0000313" key="1">
    <source>
        <dbReference type="EMBL" id="UQS21398.1"/>
    </source>
</evidence>
<dbReference type="Pfam" id="PF13565">
    <property type="entry name" value="HTH_32"/>
    <property type="match status" value="1"/>
</dbReference>
<reference evidence="1" key="1">
    <citation type="submission" date="2022-01" db="EMBL/GenBank/DDBJ databases">
        <title>PSI-footprinting approach for the identification of protein synthesis inhibitor producers.</title>
        <authorList>
            <person name="Handel F."/>
            <person name="Kulik A."/>
            <person name="Wex K.W."/>
            <person name="Berscheid A."/>
            <person name="Saur J.S."/>
            <person name="Winkler A."/>
            <person name="Wibberg D."/>
            <person name="Kalinowski J."/>
            <person name="Broetz-Oesterhelt H."/>
            <person name="Mast Y."/>
        </authorList>
    </citation>
    <scope>NUCLEOTIDE SEQUENCE</scope>
    <source>
        <strain evidence="1">KNN 49.3e</strain>
    </source>
</reference>
<dbReference type="EMBL" id="CP091196">
    <property type="protein sequence ID" value="UQS21398.1"/>
    <property type="molecule type" value="Genomic_DNA"/>
</dbReference>
<name>A0ABY4NPJ3_9PSEU</name>
<dbReference type="InterPro" id="IPR009057">
    <property type="entry name" value="Homeodomain-like_sf"/>
</dbReference>
<gene>
    <name evidence="1" type="ORF">L1857_00405</name>
</gene>